<name>A0AA88LAT9_ARTSF</name>
<proteinExistence type="predicted"/>
<evidence type="ECO:0000313" key="1">
    <source>
        <dbReference type="EMBL" id="KAK2719444.1"/>
    </source>
</evidence>
<comment type="caution">
    <text evidence="1">The sequence shown here is derived from an EMBL/GenBank/DDBJ whole genome shotgun (WGS) entry which is preliminary data.</text>
</comment>
<protein>
    <submittedName>
        <fullName evidence="1">Uncharacterized protein</fullName>
    </submittedName>
</protein>
<dbReference type="GO" id="GO:0140560">
    <property type="term" value="F:xylosyl alpha-1,3-xylosyltransferase activity"/>
    <property type="evidence" value="ECO:0007669"/>
    <property type="project" value="TreeGrafter"/>
</dbReference>
<gene>
    <name evidence="1" type="ORF">QYM36_005064</name>
</gene>
<dbReference type="Gene3D" id="3.90.550.10">
    <property type="entry name" value="Spore Coat Polysaccharide Biosynthesis Protein SpsA, Chain A"/>
    <property type="match status" value="1"/>
</dbReference>
<keyword evidence="2" id="KW-1185">Reference proteome</keyword>
<dbReference type="SUPFAM" id="SSF53448">
    <property type="entry name" value="Nucleotide-diphospho-sugar transferases"/>
    <property type="match status" value="1"/>
</dbReference>
<evidence type="ECO:0000313" key="2">
    <source>
        <dbReference type="Proteomes" id="UP001187531"/>
    </source>
</evidence>
<dbReference type="EMBL" id="JAVRJZ010000008">
    <property type="protein sequence ID" value="KAK2719444.1"/>
    <property type="molecule type" value="Genomic_DNA"/>
</dbReference>
<dbReference type="InterPro" id="IPR042465">
    <property type="entry name" value="XXLT1"/>
</dbReference>
<accession>A0AA88LAT9</accession>
<reference evidence="1" key="1">
    <citation type="submission" date="2023-07" db="EMBL/GenBank/DDBJ databases">
        <title>Chromosome-level genome assembly of Artemia franciscana.</title>
        <authorList>
            <person name="Jo E."/>
        </authorList>
    </citation>
    <scope>NUCLEOTIDE SEQUENCE</scope>
    <source>
        <tissue evidence="1">Whole body</tissue>
    </source>
</reference>
<dbReference type="PANTHER" id="PTHR46612:SF1">
    <property type="entry name" value="XYLOSIDE XYLOSYLTRANSFERASE 1"/>
    <property type="match status" value="1"/>
</dbReference>
<organism evidence="1 2">
    <name type="scientific">Artemia franciscana</name>
    <name type="common">Brine shrimp</name>
    <name type="synonym">Artemia sanfranciscana</name>
    <dbReference type="NCBI Taxonomy" id="6661"/>
    <lineage>
        <taxon>Eukaryota</taxon>
        <taxon>Metazoa</taxon>
        <taxon>Ecdysozoa</taxon>
        <taxon>Arthropoda</taxon>
        <taxon>Crustacea</taxon>
        <taxon>Branchiopoda</taxon>
        <taxon>Anostraca</taxon>
        <taxon>Artemiidae</taxon>
        <taxon>Artemia</taxon>
    </lineage>
</organism>
<dbReference type="InterPro" id="IPR029044">
    <property type="entry name" value="Nucleotide-diphossugar_trans"/>
</dbReference>
<dbReference type="GO" id="GO:0005789">
    <property type="term" value="C:endoplasmic reticulum membrane"/>
    <property type="evidence" value="ECO:0007669"/>
    <property type="project" value="TreeGrafter"/>
</dbReference>
<dbReference type="Proteomes" id="UP001187531">
    <property type="component" value="Unassembled WGS sequence"/>
</dbReference>
<dbReference type="PANTHER" id="PTHR46612">
    <property type="entry name" value="XYLOSIDE XYLOSYLTRANSFERASE 1"/>
    <property type="match status" value="1"/>
</dbReference>
<sequence length="366" mass="42887">MNRHKFSEKKMIRLLLNALSVIRSGIDSIAKLCYLKRRRSTSEKCVIATVLIIIYYFYKGADQNRRSEMQDFRSYKMIAKHSTLNIPSLPMNEKIHVAMGLLFVSLDPKSAARAVETISWILVQSSAKIQFHIFADVNSIDTIHRIFKLADDKALVDYDYDIETLDTIYDDLIDHVKVHQPRITLDIFREHLVTQMLPLLFMYHYSSVDKMIFVSHNLQVRSNLIELYNIFHNFSDNNVIGMAKLQNAKYYDSFVEHRYLFPKSKIGRLDGNPGFDINLMLLKLGKMRESKHFQKYLDLESQFYLLKKYNFKTVEQLPNMEEWITLIATESPELIYGLPCQWNVQLKSETVEHEKCLEQPKAVALQ</sequence>
<dbReference type="AlphaFoldDB" id="A0AA88LAT9"/>
<dbReference type="GO" id="GO:0016266">
    <property type="term" value="P:protein O-linked glycosylation via N-acetyl-galactosamine"/>
    <property type="evidence" value="ECO:0007669"/>
    <property type="project" value="TreeGrafter"/>
</dbReference>